<evidence type="ECO:0000256" key="2">
    <source>
        <dbReference type="ARBA" id="ARBA00022723"/>
    </source>
</evidence>
<keyword evidence="5" id="KW-0862">Zinc</keyword>
<feature type="compositionally biased region" description="Low complexity" evidence="7">
    <location>
        <begin position="254"/>
        <end position="270"/>
    </location>
</feature>
<reference evidence="9" key="1">
    <citation type="journal article" date="2022" name="Plant J.">
        <title>Strategies of tolerance reflected in two North American maple genomes.</title>
        <authorList>
            <person name="McEvoy S.L."/>
            <person name="Sezen U.U."/>
            <person name="Trouern-Trend A."/>
            <person name="McMahon S.M."/>
            <person name="Schaberg P.G."/>
            <person name="Yang J."/>
            <person name="Wegrzyn J.L."/>
            <person name="Swenson N.G."/>
        </authorList>
    </citation>
    <scope>NUCLEOTIDE SEQUENCE</scope>
    <source>
        <strain evidence="9">91603</strain>
    </source>
</reference>
<dbReference type="SUPFAM" id="SSF118310">
    <property type="entry name" value="AN1-like Zinc finger"/>
    <property type="match status" value="2"/>
</dbReference>
<keyword evidence="10" id="KW-1185">Reference proteome</keyword>
<accession>A0AAD5NG15</accession>
<keyword evidence="2" id="KW-0479">Metal-binding</keyword>
<comment type="caution">
    <text evidence="9">The sequence shown here is derived from an EMBL/GenBank/DDBJ whole genome shotgun (WGS) entry which is preliminary data.</text>
</comment>
<dbReference type="AlphaFoldDB" id="A0AAD5NG15"/>
<protein>
    <recommendedName>
        <fullName evidence="8">AN1-type domain-containing protein</fullName>
    </recommendedName>
</protein>
<dbReference type="GO" id="GO:0008270">
    <property type="term" value="F:zinc ion binding"/>
    <property type="evidence" value="ECO:0007669"/>
    <property type="project" value="UniProtKB-KW"/>
</dbReference>
<evidence type="ECO:0000256" key="3">
    <source>
        <dbReference type="ARBA" id="ARBA00022737"/>
    </source>
</evidence>
<comment type="function">
    <text evidence="1">May be involved in environmental stress response.</text>
</comment>
<dbReference type="PANTHER" id="PTHR14677">
    <property type="entry name" value="ARSENITE INDUCUBLE RNA ASSOCIATED PROTEIN AIP-1-RELATED"/>
    <property type="match status" value="1"/>
</dbReference>
<dbReference type="FunFam" id="4.10.1110.10:FF:000003">
    <property type="entry name" value="AN1-type zinc finger protein 2B isoform X1"/>
    <property type="match status" value="1"/>
</dbReference>
<evidence type="ECO:0000256" key="5">
    <source>
        <dbReference type="ARBA" id="ARBA00022833"/>
    </source>
</evidence>
<evidence type="ECO:0000256" key="6">
    <source>
        <dbReference type="PROSITE-ProRule" id="PRU00449"/>
    </source>
</evidence>
<evidence type="ECO:0000313" key="9">
    <source>
        <dbReference type="EMBL" id="KAI9154235.1"/>
    </source>
</evidence>
<feature type="region of interest" description="Disordered" evidence="7">
    <location>
        <begin position="246"/>
        <end position="270"/>
    </location>
</feature>
<name>A0AAD5NG15_ACENE</name>
<dbReference type="InterPro" id="IPR000058">
    <property type="entry name" value="Znf_AN1"/>
</dbReference>
<dbReference type="EMBL" id="JAJSOW010000108">
    <property type="protein sequence ID" value="KAI9154235.1"/>
    <property type="molecule type" value="Genomic_DNA"/>
</dbReference>
<evidence type="ECO:0000259" key="8">
    <source>
        <dbReference type="PROSITE" id="PS51039"/>
    </source>
</evidence>
<evidence type="ECO:0000256" key="7">
    <source>
        <dbReference type="SAM" id="MobiDB-lite"/>
    </source>
</evidence>
<evidence type="ECO:0000313" key="10">
    <source>
        <dbReference type="Proteomes" id="UP001064489"/>
    </source>
</evidence>
<organism evidence="9 10">
    <name type="scientific">Acer negundo</name>
    <name type="common">Box elder</name>
    <dbReference type="NCBI Taxonomy" id="4023"/>
    <lineage>
        <taxon>Eukaryota</taxon>
        <taxon>Viridiplantae</taxon>
        <taxon>Streptophyta</taxon>
        <taxon>Embryophyta</taxon>
        <taxon>Tracheophyta</taxon>
        <taxon>Spermatophyta</taxon>
        <taxon>Magnoliopsida</taxon>
        <taxon>eudicotyledons</taxon>
        <taxon>Gunneridae</taxon>
        <taxon>Pentapetalae</taxon>
        <taxon>rosids</taxon>
        <taxon>malvids</taxon>
        <taxon>Sapindales</taxon>
        <taxon>Sapindaceae</taxon>
        <taxon>Hippocastanoideae</taxon>
        <taxon>Acereae</taxon>
        <taxon>Acer</taxon>
    </lineage>
</organism>
<keyword evidence="4 6" id="KW-0863">Zinc-finger</keyword>
<feature type="domain" description="AN1-type" evidence="8">
    <location>
        <begin position="171"/>
        <end position="221"/>
    </location>
</feature>
<reference evidence="9" key="2">
    <citation type="submission" date="2023-02" db="EMBL/GenBank/DDBJ databases">
        <authorList>
            <person name="Swenson N.G."/>
            <person name="Wegrzyn J.L."/>
            <person name="Mcevoy S.L."/>
        </authorList>
    </citation>
    <scope>NUCLEOTIDE SEQUENCE</scope>
    <source>
        <strain evidence="9">91603</strain>
        <tissue evidence="9">Leaf</tissue>
    </source>
</reference>
<dbReference type="GO" id="GO:0005737">
    <property type="term" value="C:cytoplasm"/>
    <property type="evidence" value="ECO:0007669"/>
    <property type="project" value="TreeGrafter"/>
</dbReference>
<dbReference type="InterPro" id="IPR035896">
    <property type="entry name" value="AN1-like_Znf"/>
</dbReference>
<evidence type="ECO:0000256" key="4">
    <source>
        <dbReference type="ARBA" id="ARBA00022771"/>
    </source>
</evidence>
<feature type="domain" description="AN1-type" evidence="8">
    <location>
        <begin position="84"/>
        <end position="132"/>
    </location>
</feature>
<dbReference type="Gene3D" id="4.10.1110.10">
    <property type="entry name" value="AN1-like Zinc finger"/>
    <property type="match status" value="2"/>
</dbReference>
<evidence type="ECO:0000256" key="1">
    <source>
        <dbReference type="ARBA" id="ARBA00003732"/>
    </source>
</evidence>
<proteinExistence type="predicted"/>
<dbReference type="SMART" id="SM00154">
    <property type="entry name" value="ZnF_AN1"/>
    <property type="match status" value="2"/>
</dbReference>
<keyword evidence="3" id="KW-0677">Repeat</keyword>
<dbReference type="PANTHER" id="PTHR14677:SF20">
    <property type="entry name" value="ZINC FINGER AN1-TYPE CONTAINING 2A-RELATED"/>
    <property type="match status" value="1"/>
</dbReference>
<dbReference type="Proteomes" id="UP001064489">
    <property type="component" value="Chromosome 11"/>
</dbReference>
<gene>
    <name evidence="9" type="ORF">LWI28_023092</name>
</gene>
<dbReference type="PROSITE" id="PS51039">
    <property type="entry name" value="ZF_AN1"/>
    <property type="match status" value="2"/>
</dbReference>
<sequence>MSRRVAWNILVTSTNKTKLSHGIHSYTLCLAWSPSQHRTLYIHRITSSFLQLCFAFLSRFLQRQHQHHQQQEEADMGGGTEAFPDLGRHCQNPDCRQLDFLPFKCDGCHKVFCLEHRSYKSHECQKSDIKSRKVIVCDVCSVSIETTGCNDESEKTLLEKHIKSGDCDPKKHKKPTCPVRRCKEVLTFSNTSTCKTCNLTVCLKHRFPADHACNKKDSKMVGKEAVTAKGRWQDRFLVSFASRNGKECNKTDRSSSQASSSKSTPSVKAY</sequence>
<dbReference type="Pfam" id="PF01428">
    <property type="entry name" value="zf-AN1"/>
    <property type="match status" value="2"/>
</dbReference>